<name>A0A4Y2BGX9_ARAVE</name>
<dbReference type="AlphaFoldDB" id="A0A4Y2BGX9"/>
<evidence type="ECO:0000259" key="1">
    <source>
        <dbReference type="PROSITE" id="PS50879"/>
    </source>
</evidence>
<gene>
    <name evidence="2" type="ORF">AVEN_219323_1</name>
</gene>
<dbReference type="SUPFAM" id="SSF53098">
    <property type="entry name" value="Ribonuclease H-like"/>
    <property type="match status" value="1"/>
</dbReference>
<dbReference type="InterPro" id="IPR036691">
    <property type="entry name" value="Endo/exonu/phosph_ase_sf"/>
</dbReference>
<dbReference type="EMBL" id="BGPR01000073">
    <property type="protein sequence ID" value="GBL90655.1"/>
    <property type="molecule type" value="Genomic_DNA"/>
</dbReference>
<reference evidence="2 3" key="1">
    <citation type="journal article" date="2019" name="Sci. Rep.">
        <title>Orb-weaving spider Araneus ventricosus genome elucidates the spidroin gene catalogue.</title>
        <authorList>
            <person name="Kono N."/>
            <person name="Nakamura H."/>
            <person name="Ohtoshi R."/>
            <person name="Moran D.A.P."/>
            <person name="Shinohara A."/>
            <person name="Yoshida Y."/>
            <person name="Fujiwara M."/>
            <person name="Mori M."/>
            <person name="Tomita M."/>
            <person name="Arakawa K."/>
        </authorList>
    </citation>
    <scope>NUCLEOTIDE SEQUENCE [LARGE SCALE GENOMIC DNA]</scope>
</reference>
<accession>A0A4Y2BGX9</accession>
<dbReference type="PROSITE" id="PS50879">
    <property type="entry name" value="RNASE_H_1"/>
    <property type="match status" value="1"/>
</dbReference>
<dbReference type="InterPro" id="IPR002156">
    <property type="entry name" value="RNaseH_domain"/>
</dbReference>
<dbReference type="GO" id="GO:0003676">
    <property type="term" value="F:nucleic acid binding"/>
    <property type="evidence" value="ECO:0007669"/>
    <property type="project" value="InterPro"/>
</dbReference>
<evidence type="ECO:0000313" key="2">
    <source>
        <dbReference type="EMBL" id="GBL90655.1"/>
    </source>
</evidence>
<feature type="domain" description="RNase H type-1" evidence="1">
    <location>
        <begin position="404"/>
        <end position="532"/>
    </location>
</feature>
<dbReference type="SUPFAM" id="SSF56219">
    <property type="entry name" value="DNase I-like"/>
    <property type="match status" value="1"/>
</dbReference>
<keyword evidence="3" id="KW-1185">Reference proteome</keyword>
<dbReference type="Gene3D" id="3.60.10.10">
    <property type="entry name" value="Endonuclease/exonuclease/phosphatase"/>
    <property type="match status" value="1"/>
</dbReference>
<dbReference type="OrthoDB" id="6437652at2759"/>
<proteinExistence type="predicted"/>
<dbReference type="CDD" id="cd09276">
    <property type="entry name" value="Rnase_HI_RT_non_LTR"/>
    <property type="match status" value="1"/>
</dbReference>
<dbReference type="InterPro" id="IPR036397">
    <property type="entry name" value="RNaseH_sf"/>
</dbReference>
<dbReference type="Gene3D" id="3.30.420.10">
    <property type="entry name" value="Ribonuclease H-like superfamily/Ribonuclease H"/>
    <property type="match status" value="1"/>
</dbReference>
<sequence>MNDLLICNNKNSPPTFVSRSGRGWPDLTLANSIIFNFIKKWEVMDLESFSDHSVSECAYKSGRKKAKGRLPMKFSFWNPELRTLRNKVTALYKKYDILRKTVVDGPEVQAAGSFYRKERAIFKLRLLYFRTLAWRNFCIQHSEKFGAIFRFAFKKCKKAFADDLALVTFGRTRKILETNTNNALDLISQELNILKLDISIDKCQALVFRSISSRSLSKHNTTVFNSNPSFKLNGRSVKITKTLKYLGLILDNKLSWNPHIFGLYRKAYNFCSNFNGLIASNWSVSPSLLKFWYLTVVEKALLYGAAVWGGALTKSQIAKLRSIQRMFLLKLFRAYKTTPTNSLNILLGIPPLHLVTKSLFIRFNIWKLRSDKFRELIDPISLDFYRDINSISSNRKIIICEDFTDYDYEVYTDGSRIGDNVGFSVCFFERNSLLPVFCYKMNSFNSVFQAELAAINFAAGWALERNVKIKVFSDSKSSIEAIRSPKVKSNFVLSVKDNLYNAKDLVSLVWVKAHAGNPGNELADHFAKIASSCGTDMSIPAPYSYVKRVCKEFLMNEWHSYWKNSTTGKHTKEILPSANLDLLISNKYVIYLFTNHGPFPAYLCRFEILNNPDCLCGEHGDVDHYLTSCMYTKDYHLLLPTGAARTHWTRKLCKNYLFLNRLKSIFEISRKICDDLQRL</sequence>
<dbReference type="Proteomes" id="UP000499080">
    <property type="component" value="Unassembled WGS sequence"/>
</dbReference>
<dbReference type="GO" id="GO:0004523">
    <property type="term" value="F:RNA-DNA hybrid ribonuclease activity"/>
    <property type="evidence" value="ECO:0007669"/>
    <property type="project" value="InterPro"/>
</dbReference>
<comment type="caution">
    <text evidence="2">The sequence shown here is derived from an EMBL/GenBank/DDBJ whole genome shotgun (WGS) entry which is preliminary data.</text>
</comment>
<protein>
    <recommendedName>
        <fullName evidence="1">RNase H type-1 domain-containing protein</fullName>
    </recommendedName>
</protein>
<dbReference type="InterPro" id="IPR012337">
    <property type="entry name" value="RNaseH-like_sf"/>
</dbReference>
<dbReference type="Pfam" id="PF00075">
    <property type="entry name" value="RNase_H"/>
    <property type="match status" value="1"/>
</dbReference>
<organism evidence="2 3">
    <name type="scientific">Araneus ventricosus</name>
    <name type="common">Orbweaver spider</name>
    <name type="synonym">Epeira ventricosa</name>
    <dbReference type="NCBI Taxonomy" id="182803"/>
    <lineage>
        <taxon>Eukaryota</taxon>
        <taxon>Metazoa</taxon>
        <taxon>Ecdysozoa</taxon>
        <taxon>Arthropoda</taxon>
        <taxon>Chelicerata</taxon>
        <taxon>Arachnida</taxon>
        <taxon>Araneae</taxon>
        <taxon>Araneomorphae</taxon>
        <taxon>Entelegynae</taxon>
        <taxon>Araneoidea</taxon>
        <taxon>Araneidae</taxon>
        <taxon>Araneus</taxon>
    </lineage>
</organism>
<evidence type="ECO:0000313" key="3">
    <source>
        <dbReference type="Proteomes" id="UP000499080"/>
    </source>
</evidence>